<evidence type="ECO:0000313" key="4">
    <source>
        <dbReference type="Proteomes" id="UP000707356"/>
    </source>
</evidence>
<evidence type="ECO:0000256" key="1">
    <source>
        <dbReference type="SAM" id="Phobius"/>
    </source>
</evidence>
<feature type="domain" description="2TM" evidence="2">
    <location>
        <begin position="67"/>
        <end position="144"/>
    </location>
</feature>
<keyword evidence="1" id="KW-0472">Membrane</keyword>
<dbReference type="Pfam" id="PF13239">
    <property type="entry name" value="2TM"/>
    <property type="match status" value="1"/>
</dbReference>
<proteinExistence type="predicted"/>
<dbReference type="InterPro" id="IPR025698">
    <property type="entry name" value="2TM_dom"/>
</dbReference>
<keyword evidence="1" id="KW-1133">Transmembrane helix</keyword>
<dbReference type="AlphaFoldDB" id="A0A951PFU9"/>
<keyword evidence="1" id="KW-0812">Transmembrane</keyword>
<dbReference type="Proteomes" id="UP000707356">
    <property type="component" value="Unassembled WGS sequence"/>
</dbReference>
<reference evidence="3" key="1">
    <citation type="submission" date="2021-05" db="EMBL/GenBank/DDBJ databases">
        <authorList>
            <person name="Pietrasiak N."/>
            <person name="Ward R."/>
            <person name="Stajich J.E."/>
            <person name="Kurbessoian T."/>
        </authorList>
    </citation>
    <scope>NUCLEOTIDE SEQUENCE</scope>
    <source>
        <strain evidence="3">GSE-TBD4-15B</strain>
    </source>
</reference>
<dbReference type="EMBL" id="JAHHHV010000091">
    <property type="protein sequence ID" value="MBW4468657.1"/>
    <property type="molecule type" value="Genomic_DNA"/>
</dbReference>
<name>A0A951PFU9_9CYAN</name>
<gene>
    <name evidence="3" type="ORF">KME07_24800</name>
</gene>
<evidence type="ECO:0000259" key="2">
    <source>
        <dbReference type="Pfam" id="PF13239"/>
    </source>
</evidence>
<accession>A0A951PFU9</accession>
<organism evidence="3 4">
    <name type="scientific">Pegethrix bostrychoides GSE-TBD4-15B</name>
    <dbReference type="NCBI Taxonomy" id="2839662"/>
    <lineage>
        <taxon>Bacteria</taxon>
        <taxon>Bacillati</taxon>
        <taxon>Cyanobacteriota</taxon>
        <taxon>Cyanophyceae</taxon>
        <taxon>Oculatellales</taxon>
        <taxon>Oculatellaceae</taxon>
        <taxon>Pegethrix</taxon>
    </lineage>
</organism>
<comment type="caution">
    <text evidence="3">The sequence shown here is derived from an EMBL/GenBank/DDBJ whole genome shotgun (WGS) entry which is preliminary data.</text>
</comment>
<reference evidence="3" key="2">
    <citation type="journal article" date="2022" name="Microbiol. Resour. Announc.">
        <title>Metagenome Sequencing to Explore Phylogenomics of Terrestrial Cyanobacteria.</title>
        <authorList>
            <person name="Ward R.D."/>
            <person name="Stajich J.E."/>
            <person name="Johansen J.R."/>
            <person name="Huntemann M."/>
            <person name="Clum A."/>
            <person name="Foster B."/>
            <person name="Foster B."/>
            <person name="Roux S."/>
            <person name="Palaniappan K."/>
            <person name="Varghese N."/>
            <person name="Mukherjee S."/>
            <person name="Reddy T.B.K."/>
            <person name="Daum C."/>
            <person name="Copeland A."/>
            <person name="Chen I.A."/>
            <person name="Ivanova N.N."/>
            <person name="Kyrpides N.C."/>
            <person name="Shapiro N."/>
            <person name="Eloe-Fadrosh E.A."/>
            <person name="Pietrasiak N."/>
        </authorList>
    </citation>
    <scope>NUCLEOTIDE SEQUENCE</scope>
    <source>
        <strain evidence="3">GSE-TBD4-15B</strain>
    </source>
</reference>
<feature type="transmembrane region" description="Helical" evidence="1">
    <location>
        <begin position="92"/>
        <end position="120"/>
    </location>
</feature>
<evidence type="ECO:0000313" key="3">
    <source>
        <dbReference type="EMBL" id="MBW4468657.1"/>
    </source>
</evidence>
<sequence length="158" mass="18031">MTVKSPEILYRSEDAQQILNIAIARQAEAGELTRTQLLEVAAELNIDPADILAAEQEWATRQGELAQRQRFDQMRQGQFRSRLIKSGIMSSFFYALGVYVGSFFFFPIWGIGFSIALAAWKTYGLSEDAYNAAFIRWRQRQQLKRSVTGLLNRVLGME</sequence>
<protein>
    <submittedName>
        <fullName evidence="3">2TM domain-containing protein</fullName>
    </submittedName>
</protein>